<reference evidence="2" key="1">
    <citation type="journal article" date="2014" name="Int. J. Syst. Evol. Microbiol.">
        <title>Complete genome sequence of Corynebacterium casei LMG S-19264T (=DSM 44701T), isolated from a smear-ripened cheese.</title>
        <authorList>
            <consortium name="US DOE Joint Genome Institute (JGI-PGF)"/>
            <person name="Walter F."/>
            <person name="Albersmeier A."/>
            <person name="Kalinowski J."/>
            <person name="Ruckert C."/>
        </authorList>
    </citation>
    <scope>NUCLEOTIDE SEQUENCE</scope>
    <source>
        <strain evidence="2">CGMCC 1.15758</strain>
    </source>
</reference>
<evidence type="ECO:0008006" key="4">
    <source>
        <dbReference type="Google" id="ProtNLM"/>
    </source>
</evidence>
<proteinExistence type="predicted"/>
<keyword evidence="3" id="KW-1185">Reference proteome</keyword>
<gene>
    <name evidence="2" type="ORF">GCM10010995_08150</name>
</gene>
<dbReference type="RefSeq" id="WP_117001846.1">
    <property type="nucleotide sequence ID" value="NZ_BMJS01000006.1"/>
</dbReference>
<evidence type="ECO:0000256" key="1">
    <source>
        <dbReference type="SAM" id="Phobius"/>
    </source>
</evidence>
<accession>A0A8J2Z3E3</accession>
<keyword evidence="1" id="KW-0472">Membrane</keyword>
<evidence type="ECO:0000313" key="2">
    <source>
        <dbReference type="EMBL" id="GGF93392.1"/>
    </source>
</evidence>
<reference evidence="2" key="2">
    <citation type="submission" date="2020-09" db="EMBL/GenBank/DDBJ databases">
        <authorList>
            <person name="Sun Q."/>
            <person name="Zhou Y."/>
        </authorList>
    </citation>
    <scope>NUCLEOTIDE SEQUENCE</scope>
    <source>
        <strain evidence="2">CGMCC 1.15758</strain>
    </source>
</reference>
<feature type="transmembrane region" description="Helical" evidence="1">
    <location>
        <begin position="20"/>
        <end position="45"/>
    </location>
</feature>
<dbReference type="AlphaFoldDB" id="A0A8J2Z3E3"/>
<dbReference type="InterPro" id="IPR021055">
    <property type="entry name" value="T4BSS_IcmL/DotI"/>
</dbReference>
<dbReference type="Pfam" id="PF11393">
    <property type="entry name" value="T4BSS_DotI_IcmL"/>
    <property type="match status" value="1"/>
</dbReference>
<organism evidence="2 3">
    <name type="scientific">Cysteiniphilum litorale</name>
    <dbReference type="NCBI Taxonomy" id="2056700"/>
    <lineage>
        <taxon>Bacteria</taxon>
        <taxon>Pseudomonadati</taxon>
        <taxon>Pseudomonadota</taxon>
        <taxon>Gammaproteobacteria</taxon>
        <taxon>Thiotrichales</taxon>
        <taxon>Fastidiosibacteraceae</taxon>
        <taxon>Cysteiniphilum</taxon>
    </lineage>
</organism>
<sequence>MKQDNLKLVMQNASFYRENFRLLIKVIIVSGLFNVFLLLACWYCYHSKQEKFLAVNDHGVIKQIMLAETPSINNQMVINWVSQNIVKVYALDFLNYRHELSGVEPLFTSDGWRSFNSAFTNTLTQIKNKKIVVSATLNDVPVVTAEGYLSGIRSWKIQVPLLISYSKGDEVQNIQVILQVTLEQQKVKDANQSLFGIAQIIQSSNLTF</sequence>
<name>A0A8J2Z3E3_9GAMM</name>
<keyword evidence="1" id="KW-1133">Transmembrane helix</keyword>
<protein>
    <recommendedName>
        <fullName evidence="4">Type IV secretion protein DotI</fullName>
    </recommendedName>
</protein>
<keyword evidence="1" id="KW-0812">Transmembrane</keyword>
<evidence type="ECO:0000313" key="3">
    <source>
        <dbReference type="Proteomes" id="UP000636949"/>
    </source>
</evidence>
<comment type="caution">
    <text evidence="2">The sequence shown here is derived from an EMBL/GenBank/DDBJ whole genome shotgun (WGS) entry which is preliminary data.</text>
</comment>
<dbReference type="CDD" id="cd16385">
    <property type="entry name" value="IcmL"/>
    <property type="match status" value="1"/>
</dbReference>
<dbReference type="Proteomes" id="UP000636949">
    <property type="component" value="Unassembled WGS sequence"/>
</dbReference>
<dbReference type="OrthoDB" id="5615361at2"/>
<dbReference type="EMBL" id="BMJS01000006">
    <property type="protein sequence ID" value="GGF93392.1"/>
    <property type="molecule type" value="Genomic_DNA"/>
</dbReference>